<gene>
    <name evidence="1" type="ORF">J506_1711</name>
</gene>
<accession>A0A009QCC3</accession>
<organism evidence="1 2">
    <name type="scientific">Acinetobacter baumannii 625974</name>
    <dbReference type="NCBI Taxonomy" id="1310607"/>
    <lineage>
        <taxon>Bacteria</taxon>
        <taxon>Pseudomonadati</taxon>
        <taxon>Pseudomonadota</taxon>
        <taxon>Gammaproteobacteria</taxon>
        <taxon>Moraxellales</taxon>
        <taxon>Moraxellaceae</taxon>
        <taxon>Acinetobacter</taxon>
        <taxon>Acinetobacter calcoaceticus/baumannii complex</taxon>
    </lineage>
</organism>
<dbReference type="EMBL" id="JEXD01000010">
    <property type="protein sequence ID" value="EXC07891.1"/>
    <property type="molecule type" value="Genomic_DNA"/>
</dbReference>
<protein>
    <submittedName>
        <fullName evidence="1">Uncharacterized protein</fullName>
    </submittedName>
</protein>
<sequence>MKFDQTTSALSLTKQQKPSFLHNKNSFNLILVLFIDSEWNLKYSSKHNLQQEQAVFMLTLLKFIVLSETHGFAEIKNKKLFMNIQMININCLFPCLMHF</sequence>
<dbReference type="RefSeq" id="WP_000667116.1">
    <property type="nucleotide sequence ID" value="NZ_JEXD01000010.1"/>
</dbReference>
<proteinExistence type="predicted"/>
<name>A0A009QCC3_ACIBA</name>
<reference evidence="1 2" key="1">
    <citation type="submission" date="2014-02" db="EMBL/GenBank/DDBJ databases">
        <title>Comparative genomics and transcriptomics to identify genetic mechanisms underlying the emergence of carbapenem resistant Acinetobacter baumannii (CRAb).</title>
        <authorList>
            <person name="Harris A.D."/>
            <person name="Johnson K.J."/>
            <person name="George J."/>
            <person name="Shefchek K."/>
            <person name="Daugherty S.C."/>
            <person name="Parankush S."/>
            <person name="Sadzewicz L."/>
            <person name="Tallon L."/>
            <person name="Sengamalay N."/>
            <person name="Hazen T.H."/>
            <person name="Rasko D.A."/>
        </authorList>
    </citation>
    <scope>NUCLEOTIDE SEQUENCE [LARGE SCALE GENOMIC DNA]</scope>
    <source>
        <strain evidence="1 2">625974</strain>
    </source>
</reference>
<comment type="caution">
    <text evidence="1">The sequence shown here is derived from an EMBL/GenBank/DDBJ whole genome shotgun (WGS) entry which is preliminary data.</text>
</comment>
<evidence type="ECO:0000313" key="1">
    <source>
        <dbReference type="EMBL" id="EXC07891.1"/>
    </source>
</evidence>
<evidence type="ECO:0000313" key="2">
    <source>
        <dbReference type="Proteomes" id="UP000021108"/>
    </source>
</evidence>
<dbReference type="AlphaFoldDB" id="A0A009QCC3"/>
<dbReference type="Proteomes" id="UP000021108">
    <property type="component" value="Unassembled WGS sequence"/>
</dbReference>